<sequence length="186" mass="21240">MNSISWNCYSEKFLSPALDVCSVSRKAFSSVFHELIGLHGFVFPLVSVLKGMDTVTFTVYIIYSCLCGDTMAANNALSLLHRVLRLCQSLWQSPTSRHGQRLWQTAPQAQPWFDCPTFIYFQHTAAELEVCVCVCVALRAHLRDWHFFGSTTKGTNILSFRCYFRAFSTSISSIFCIFQLHDEQRL</sequence>
<reference evidence="1 2" key="1">
    <citation type="submission" date="2021-07" db="EMBL/GenBank/DDBJ databases">
        <authorList>
            <person name="Palmer J.M."/>
        </authorList>
    </citation>
    <scope>NUCLEOTIDE SEQUENCE [LARGE SCALE GENOMIC DNA]</scope>
    <source>
        <strain evidence="1 2">AT_MEX2019</strain>
        <tissue evidence="1">Muscle</tissue>
    </source>
</reference>
<proteinExistence type="predicted"/>
<comment type="caution">
    <text evidence="1">The sequence shown here is derived from an EMBL/GenBank/DDBJ whole genome shotgun (WGS) entry which is preliminary data.</text>
</comment>
<evidence type="ECO:0000313" key="2">
    <source>
        <dbReference type="Proteomes" id="UP001345963"/>
    </source>
</evidence>
<accession>A0ABU7CCU3</accession>
<keyword evidence="2" id="KW-1185">Reference proteome</keyword>
<protein>
    <submittedName>
        <fullName evidence="1">Uncharacterized protein</fullName>
    </submittedName>
</protein>
<evidence type="ECO:0000313" key="1">
    <source>
        <dbReference type="EMBL" id="MED6259695.1"/>
    </source>
</evidence>
<dbReference type="Proteomes" id="UP001345963">
    <property type="component" value="Unassembled WGS sequence"/>
</dbReference>
<gene>
    <name evidence="1" type="ORF">ATANTOWER_028730</name>
</gene>
<dbReference type="EMBL" id="JAHUTI010085948">
    <property type="protein sequence ID" value="MED6259695.1"/>
    <property type="molecule type" value="Genomic_DNA"/>
</dbReference>
<organism evidence="1 2">
    <name type="scientific">Ataeniobius toweri</name>
    <dbReference type="NCBI Taxonomy" id="208326"/>
    <lineage>
        <taxon>Eukaryota</taxon>
        <taxon>Metazoa</taxon>
        <taxon>Chordata</taxon>
        <taxon>Craniata</taxon>
        <taxon>Vertebrata</taxon>
        <taxon>Euteleostomi</taxon>
        <taxon>Actinopterygii</taxon>
        <taxon>Neopterygii</taxon>
        <taxon>Teleostei</taxon>
        <taxon>Neoteleostei</taxon>
        <taxon>Acanthomorphata</taxon>
        <taxon>Ovalentaria</taxon>
        <taxon>Atherinomorphae</taxon>
        <taxon>Cyprinodontiformes</taxon>
        <taxon>Goodeidae</taxon>
        <taxon>Ataeniobius</taxon>
    </lineage>
</organism>
<name>A0ABU7CCU3_9TELE</name>